<dbReference type="Proteomes" id="UP000094936">
    <property type="component" value="Unassembled WGS sequence"/>
</dbReference>
<comment type="caution">
    <text evidence="1">The sequence shown here is derived from an EMBL/GenBank/DDBJ whole genome shotgun (WGS) entry which is preliminary data.</text>
</comment>
<dbReference type="STRING" id="1080227.A8L45_04140"/>
<evidence type="ECO:0000313" key="1">
    <source>
        <dbReference type="EMBL" id="ODA35362.1"/>
    </source>
</evidence>
<sequence>MLHKLIEKKLRCTSIITPMKISDYLDLIDDVYKDKGGLQGQRTPLKTKTALVIRDRMVKDIQNNAILPPVVIGILVEPIEIEKFNSIDNLDELLKIAKKDIPGRLSVIDGMQRTTAIAEAIELNPSVKNNELRVEFWVSDSLNSLIYRMLVLNTGQVPWEVSRQLNTVYNPLLKIISDKVSGNIDIFNQDEESRRRTRAGQYQSEKLIELLLLFSARKNHIELKSTISEDFARLDIIESSSHERFLDYFIKTIELLTSFDKTISRYESKGEVEQRLIRFKTGKDIFKSFPAMVGFCVAMSIYIFDQPGFDIDWDESELKFEVICKKLELFFERVEKMNNEQLEKLLDIENLDLLLSVKSSKVGQFERNFFTTSFLTLLEGIEKIENSLKPCWRRAGN</sequence>
<name>A0A1C3EQA0_9GAMM</name>
<keyword evidence="2" id="KW-1185">Reference proteome</keyword>
<evidence type="ECO:0008006" key="3">
    <source>
        <dbReference type="Google" id="ProtNLM"/>
    </source>
</evidence>
<accession>A0A1C3EQA0</accession>
<dbReference type="OrthoDB" id="5077820at2"/>
<evidence type="ECO:0000313" key="2">
    <source>
        <dbReference type="Proteomes" id="UP000094936"/>
    </source>
</evidence>
<proteinExistence type="predicted"/>
<dbReference type="EMBL" id="LYBM01000004">
    <property type="protein sequence ID" value="ODA35362.1"/>
    <property type="molecule type" value="Genomic_DNA"/>
</dbReference>
<organism evidence="1 2">
    <name type="scientific">Veronia pacifica</name>
    <dbReference type="NCBI Taxonomy" id="1080227"/>
    <lineage>
        <taxon>Bacteria</taxon>
        <taxon>Pseudomonadati</taxon>
        <taxon>Pseudomonadota</taxon>
        <taxon>Gammaproteobacteria</taxon>
        <taxon>Vibrionales</taxon>
        <taxon>Vibrionaceae</taxon>
        <taxon>Veronia</taxon>
    </lineage>
</organism>
<protein>
    <recommendedName>
        <fullName evidence="3">DGQHR domain-containing protein</fullName>
    </recommendedName>
</protein>
<reference evidence="1 2" key="1">
    <citation type="submission" date="2016-05" db="EMBL/GenBank/DDBJ databases">
        <title>Genomic Taxonomy of the Vibrionaceae.</title>
        <authorList>
            <person name="Gomez-Gil B."/>
            <person name="Enciso-Ibarra J."/>
        </authorList>
    </citation>
    <scope>NUCLEOTIDE SEQUENCE [LARGE SCALE GENOMIC DNA]</scope>
    <source>
        <strain evidence="1 2">CAIM 1920</strain>
    </source>
</reference>
<dbReference type="RefSeq" id="WP_068899531.1">
    <property type="nucleotide sequence ID" value="NZ_JBHUIF010000003.1"/>
</dbReference>
<gene>
    <name evidence="1" type="ORF">A8L45_04140</name>
</gene>
<dbReference type="AlphaFoldDB" id="A0A1C3EQA0"/>